<accession>A0ABT5B6E7</accession>
<dbReference type="RefSeq" id="WP_271998967.1">
    <property type="nucleotide sequence ID" value="NZ_JAQNDN010000007.1"/>
</dbReference>
<protein>
    <submittedName>
        <fullName evidence="1">Uncharacterized protein</fullName>
    </submittedName>
</protein>
<organism evidence="1 2">
    <name type="scientific">Nannocystis radixulma</name>
    <dbReference type="NCBI Taxonomy" id="2995305"/>
    <lineage>
        <taxon>Bacteria</taxon>
        <taxon>Pseudomonadati</taxon>
        <taxon>Myxococcota</taxon>
        <taxon>Polyangia</taxon>
        <taxon>Nannocystales</taxon>
        <taxon>Nannocystaceae</taxon>
        <taxon>Nannocystis</taxon>
    </lineage>
</organism>
<keyword evidence="2" id="KW-1185">Reference proteome</keyword>
<gene>
    <name evidence="1" type="ORF">POL58_15895</name>
</gene>
<dbReference type="Proteomes" id="UP001217838">
    <property type="component" value="Unassembled WGS sequence"/>
</dbReference>
<proteinExistence type="predicted"/>
<name>A0ABT5B6E7_9BACT</name>
<evidence type="ECO:0000313" key="1">
    <source>
        <dbReference type="EMBL" id="MDC0669235.1"/>
    </source>
</evidence>
<evidence type="ECO:0000313" key="2">
    <source>
        <dbReference type="Proteomes" id="UP001217838"/>
    </source>
</evidence>
<comment type="caution">
    <text evidence="1">The sequence shown here is derived from an EMBL/GenBank/DDBJ whole genome shotgun (WGS) entry which is preliminary data.</text>
</comment>
<reference evidence="1 2" key="1">
    <citation type="submission" date="2022-11" db="EMBL/GenBank/DDBJ databases">
        <title>Minimal conservation of predation-associated metabolite biosynthetic gene clusters underscores biosynthetic potential of Myxococcota including descriptions for ten novel species: Archangium lansinium sp. nov., Myxococcus landrumus sp. nov., Nannocystis bai.</title>
        <authorList>
            <person name="Ahearne A."/>
            <person name="Stevens C."/>
            <person name="Dowd S."/>
        </authorList>
    </citation>
    <scope>NUCLEOTIDE SEQUENCE [LARGE SCALE GENOMIC DNA]</scope>
    <source>
        <strain evidence="1 2">NCELM</strain>
    </source>
</reference>
<sequence>MPTVRARWLVCLLLTACPPEREETTDTAGDTAAPESFPCGANGGTCQADELCIVGGPHNCSTCVPLPAACDGDDSCDCIPPGTDAQWGSFACEDAGTCAADDGGRVLTCESIAWDCG</sequence>
<dbReference type="EMBL" id="JAQNDN010000007">
    <property type="protein sequence ID" value="MDC0669235.1"/>
    <property type="molecule type" value="Genomic_DNA"/>
</dbReference>